<dbReference type="RefSeq" id="WP_354641149.1">
    <property type="nucleotide sequence ID" value="NZ_CP159872.1"/>
</dbReference>
<reference evidence="1" key="1">
    <citation type="submission" date="2024-06" db="EMBL/GenBank/DDBJ databases">
        <title>The genome sequences of Kitasatospora sp. strain HUAS MG31.</title>
        <authorList>
            <person name="Mo P."/>
        </authorList>
    </citation>
    <scope>NUCLEOTIDE SEQUENCE</scope>
    <source>
        <strain evidence="1">HUAS MG31</strain>
    </source>
</reference>
<name>A0AAU8JW92_9ACTN</name>
<dbReference type="AlphaFoldDB" id="A0AAU8JW92"/>
<dbReference type="KEGG" id="kcm:ABWK59_15400"/>
<protein>
    <recommendedName>
        <fullName evidence="2">DUF397 domain-containing protein</fullName>
    </recommendedName>
</protein>
<evidence type="ECO:0008006" key="2">
    <source>
        <dbReference type="Google" id="ProtNLM"/>
    </source>
</evidence>
<organism evidence="1">
    <name type="scientific">Kitasatospora camelliae</name>
    <dbReference type="NCBI Taxonomy" id="3156397"/>
    <lineage>
        <taxon>Bacteria</taxon>
        <taxon>Bacillati</taxon>
        <taxon>Actinomycetota</taxon>
        <taxon>Actinomycetes</taxon>
        <taxon>Kitasatosporales</taxon>
        <taxon>Streptomycetaceae</taxon>
        <taxon>Kitasatospora</taxon>
    </lineage>
</organism>
<sequence>MTTTTRILMYTGFRSSDAQEYRRTDDVDVPPAGDAYLDHGGERIRLQWCSQAWLDFLQVIQQAQIDVMARFDVALGASRP</sequence>
<proteinExistence type="predicted"/>
<gene>
    <name evidence="1" type="ORF">ABWK59_15400</name>
</gene>
<accession>A0AAU8JW92</accession>
<dbReference type="EMBL" id="CP159872">
    <property type="protein sequence ID" value="XCM80209.1"/>
    <property type="molecule type" value="Genomic_DNA"/>
</dbReference>
<evidence type="ECO:0000313" key="1">
    <source>
        <dbReference type="EMBL" id="XCM80209.1"/>
    </source>
</evidence>